<keyword evidence="10" id="KW-1185">Reference proteome</keyword>
<dbReference type="InterPro" id="IPR037278">
    <property type="entry name" value="ARFGAP/RecO"/>
</dbReference>
<keyword evidence="4 7" id="KW-0233">DNA recombination</keyword>
<dbReference type="HAMAP" id="MF_00201">
    <property type="entry name" value="RecO"/>
    <property type="match status" value="1"/>
</dbReference>
<dbReference type="PANTHER" id="PTHR33991:SF1">
    <property type="entry name" value="DNA REPAIR PROTEIN RECO"/>
    <property type="match status" value="1"/>
</dbReference>
<dbReference type="Gene3D" id="2.40.50.140">
    <property type="entry name" value="Nucleic acid-binding proteins"/>
    <property type="match status" value="1"/>
</dbReference>
<dbReference type="SUPFAM" id="SSF50249">
    <property type="entry name" value="Nucleic acid-binding proteins"/>
    <property type="match status" value="1"/>
</dbReference>
<evidence type="ECO:0000256" key="3">
    <source>
        <dbReference type="ARBA" id="ARBA00022763"/>
    </source>
</evidence>
<comment type="similarity">
    <text evidence="1 7">Belongs to the RecO family.</text>
</comment>
<comment type="function">
    <text evidence="7">Involved in DNA repair and RecF pathway recombination.</text>
</comment>
<dbReference type="Gene3D" id="1.20.1440.120">
    <property type="entry name" value="Recombination protein O, C-terminal domain"/>
    <property type="match status" value="1"/>
</dbReference>
<dbReference type="Proteomes" id="UP000831947">
    <property type="component" value="Chromosome"/>
</dbReference>
<name>A0ABY4PDB4_9LACO</name>
<proteinExistence type="inferred from homology"/>
<gene>
    <name evidence="7 9" type="primary">recO</name>
    <name evidence="9" type="ORF">MOO47_07185</name>
</gene>
<dbReference type="NCBIfam" id="TIGR00613">
    <property type="entry name" value="reco"/>
    <property type="match status" value="1"/>
</dbReference>
<dbReference type="InterPro" id="IPR022572">
    <property type="entry name" value="DNA_rep/recomb_RecO_N"/>
</dbReference>
<evidence type="ECO:0000256" key="6">
    <source>
        <dbReference type="ARBA" id="ARBA00033409"/>
    </source>
</evidence>
<dbReference type="PANTHER" id="PTHR33991">
    <property type="entry name" value="DNA REPAIR PROTEIN RECO"/>
    <property type="match status" value="1"/>
</dbReference>
<evidence type="ECO:0000256" key="4">
    <source>
        <dbReference type="ARBA" id="ARBA00023172"/>
    </source>
</evidence>
<accession>A0ABY4PDB4</accession>
<dbReference type="InterPro" id="IPR003717">
    <property type="entry name" value="RecO"/>
</dbReference>
<evidence type="ECO:0000259" key="8">
    <source>
        <dbReference type="Pfam" id="PF11967"/>
    </source>
</evidence>
<sequence>MSLQRNQQFEGLVLRSQSYRDNDQMVWLMTADFGIKTFLIRGVKKQTSKKRYLGLPFSYGTYQGTINSQGFSYLIDGTTQQLEQVSQDIQLNAYITYINDLILRAFGSQIITTQWFQQIVQAEKLIDQGLDPEIITNIMEIQFLQPFGVTPNLQNCVICGEKTGLFDYSLVLSGILCQKHWSQDEHRLHLQPKVISYLRWFKQVDLFQVGGIKVPSKTKLQLRKTIDLIYNDSVSVYPKSKKFIDQMYQWQV</sequence>
<evidence type="ECO:0000313" key="10">
    <source>
        <dbReference type="Proteomes" id="UP000831947"/>
    </source>
</evidence>
<evidence type="ECO:0000256" key="1">
    <source>
        <dbReference type="ARBA" id="ARBA00007452"/>
    </source>
</evidence>
<feature type="domain" description="DNA replication/recombination mediator RecO N-terminal" evidence="8">
    <location>
        <begin position="8"/>
        <end position="75"/>
    </location>
</feature>
<keyword evidence="5 7" id="KW-0234">DNA repair</keyword>
<dbReference type="EMBL" id="CP093365">
    <property type="protein sequence ID" value="UQS83544.1"/>
    <property type="molecule type" value="Genomic_DNA"/>
</dbReference>
<evidence type="ECO:0000256" key="7">
    <source>
        <dbReference type="HAMAP-Rule" id="MF_00201"/>
    </source>
</evidence>
<dbReference type="InterPro" id="IPR042242">
    <property type="entry name" value="RecO_C"/>
</dbReference>
<evidence type="ECO:0000256" key="2">
    <source>
        <dbReference type="ARBA" id="ARBA00021310"/>
    </source>
</evidence>
<evidence type="ECO:0000313" key="9">
    <source>
        <dbReference type="EMBL" id="UQS83544.1"/>
    </source>
</evidence>
<dbReference type="RefSeq" id="WP_249512770.1">
    <property type="nucleotide sequence ID" value="NZ_CP093365.1"/>
</dbReference>
<organism evidence="9 10">
    <name type="scientific">Bombilactobacillus thymidiniphilus</name>
    <dbReference type="NCBI Taxonomy" id="2923363"/>
    <lineage>
        <taxon>Bacteria</taxon>
        <taxon>Bacillati</taxon>
        <taxon>Bacillota</taxon>
        <taxon>Bacilli</taxon>
        <taxon>Lactobacillales</taxon>
        <taxon>Lactobacillaceae</taxon>
        <taxon>Bombilactobacillus</taxon>
    </lineage>
</organism>
<dbReference type="Pfam" id="PF11967">
    <property type="entry name" value="RecO_N"/>
    <property type="match status" value="1"/>
</dbReference>
<dbReference type="InterPro" id="IPR012340">
    <property type="entry name" value="NA-bd_OB-fold"/>
</dbReference>
<keyword evidence="3 7" id="KW-0227">DNA damage</keyword>
<protein>
    <recommendedName>
        <fullName evidence="2 7">DNA repair protein RecO</fullName>
    </recommendedName>
    <alternativeName>
        <fullName evidence="6 7">Recombination protein O</fullName>
    </alternativeName>
</protein>
<reference evidence="9 10" key="1">
    <citation type="journal article" date="2022" name="Int. J. Syst. Evol. Microbiol.">
        <title>Apilactobacillus apisilvae sp. nov., Nicolia spurrieriana gen. nov. sp. nov., Bombilactobacillus folatiphilus sp. nov. and Bombilactobacillus thymidiniphilus sp. nov., four new lactic acid bacterial isolates from stingless bees Tetragonula carbonaria and Austroplebeia australis.</title>
        <authorList>
            <person name="Oliphant S.A."/>
            <person name="Watson-Haigh N.S."/>
            <person name="Sumby K.M."/>
            <person name="Gardner J."/>
            <person name="Groom S."/>
            <person name="Jiranek V."/>
        </authorList>
    </citation>
    <scope>NUCLEOTIDE SEQUENCE [LARGE SCALE GENOMIC DNA]</scope>
    <source>
        <strain evidence="9 10">SG4_A1</strain>
    </source>
</reference>
<evidence type="ECO:0000256" key="5">
    <source>
        <dbReference type="ARBA" id="ARBA00023204"/>
    </source>
</evidence>
<dbReference type="Pfam" id="PF02565">
    <property type="entry name" value="RecO_C"/>
    <property type="match status" value="1"/>
</dbReference>
<dbReference type="SUPFAM" id="SSF57863">
    <property type="entry name" value="ArfGap/RecO-like zinc finger"/>
    <property type="match status" value="1"/>
</dbReference>